<dbReference type="EMBL" id="JAMFTS010000004">
    <property type="protein sequence ID" value="KAJ4768658.1"/>
    <property type="molecule type" value="Genomic_DNA"/>
</dbReference>
<comment type="caution">
    <text evidence="2">The sequence shown here is derived from an EMBL/GenBank/DDBJ whole genome shotgun (WGS) entry which is preliminary data.</text>
</comment>
<feature type="domain" description="KIB1-4 beta-propeller" evidence="1">
    <location>
        <begin position="69"/>
        <end position="304"/>
    </location>
</feature>
<evidence type="ECO:0000313" key="2">
    <source>
        <dbReference type="EMBL" id="KAJ4768658.1"/>
    </source>
</evidence>
<dbReference type="AlphaFoldDB" id="A0AAV8DHH5"/>
<dbReference type="InterPro" id="IPR005174">
    <property type="entry name" value="KIB1-4_b-propeller"/>
</dbReference>
<name>A0AAV8DHH5_9POAL</name>
<proteinExistence type="predicted"/>
<dbReference type="Gene3D" id="1.20.1280.50">
    <property type="match status" value="1"/>
</dbReference>
<organism evidence="2 3">
    <name type="scientific">Rhynchospora pubera</name>
    <dbReference type="NCBI Taxonomy" id="906938"/>
    <lineage>
        <taxon>Eukaryota</taxon>
        <taxon>Viridiplantae</taxon>
        <taxon>Streptophyta</taxon>
        <taxon>Embryophyta</taxon>
        <taxon>Tracheophyta</taxon>
        <taxon>Spermatophyta</taxon>
        <taxon>Magnoliopsida</taxon>
        <taxon>Liliopsida</taxon>
        <taxon>Poales</taxon>
        <taxon>Cyperaceae</taxon>
        <taxon>Cyperoideae</taxon>
        <taxon>Rhynchosporeae</taxon>
        <taxon>Rhynchospora</taxon>
    </lineage>
</organism>
<sequence length="342" mass="39179">MKTNEERDWSELLPDVLNLISKKLPDLCDFVRFRAVCKSWCSAVPISDPPPQFPWILMHDPSPDNELCFYSLSCGKIHRIHAPEALGRMLIGPAQNYIFAIDREGSSPSLLNLLTKNEVPLPPIKNFHGRSSICMAPSCKPTQEGEHVAIWQRNKWDSRICTLGLWQPGNEKWTEIEKYSNWAIQFYNDGMYYVYNKRTSETEVIDVRAGTGAPTILVPPPETEFNYFVMSEEGLLGIHCYPGWPCEIYGLVQGNHANPHWMKLKTIGDQMIFLSGRHTGFCAKVSNMNQFKGNCVYLLRNHRDLSFSLDVYGIDAGKWEIWPISPDDADFDRALTWFMPKI</sequence>
<accession>A0AAV8DHH5</accession>
<dbReference type="Proteomes" id="UP001140206">
    <property type="component" value="Chromosome 4"/>
</dbReference>
<dbReference type="PANTHER" id="PTHR33110">
    <property type="entry name" value="F-BOX/KELCH-REPEAT PROTEIN-RELATED"/>
    <property type="match status" value="1"/>
</dbReference>
<keyword evidence="3" id="KW-1185">Reference proteome</keyword>
<reference evidence="2" key="1">
    <citation type="submission" date="2022-08" db="EMBL/GenBank/DDBJ databases">
        <authorList>
            <person name="Marques A."/>
        </authorList>
    </citation>
    <scope>NUCLEOTIDE SEQUENCE</scope>
    <source>
        <strain evidence="2">RhyPub2mFocal</strain>
        <tissue evidence="2">Leaves</tissue>
    </source>
</reference>
<protein>
    <submittedName>
        <fullName evidence="2">F-box family protein</fullName>
    </submittedName>
</protein>
<dbReference type="SUPFAM" id="SSF82171">
    <property type="entry name" value="DPP6 N-terminal domain-like"/>
    <property type="match status" value="1"/>
</dbReference>
<evidence type="ECO:0000313" key="3">
    <source>
        <dbReference type="Proteomes" id="UP001140206"/>
    </source>
</evidence>
<evidence type="ECO:0000259" key="1">
    <source>
        <dbReference type="Pfam" id="PF03478"/>
    </source>
</evidence>
<gene>
    <name evidence="2" type="ORF">LUZ62_079033</name>
</gene>
<dbReference type="Pfam" id="PF03478">
    <property type="entry name" value="Beta-prop_KIB1-4"/>
    <property type="match status" value="1"/>
</dbReference>